<comment type="caution">
    <text evidence="2">The sequence shown here is derived from an EMBL/GenBank/DDBJ whole genome shotgun (WGS) entry which is preliminary data.</text>
</comment>
<dbReference type="GO" id="GO:0005634">
    <property type="term" value="C:nucleus"/>
    <property type="evidence" value="ECO:0007669"/>
    <property type="project" value="TreeGrafter"/>
</dbReference>
<dbReference type="OrthoDB" id="286814at2759"/>
<feature type="region of interest" description="Disordered" evidence="1">
    <location>
        <begin position="269"/>
        <end position="292"/>
    </location>
</feature>
<dbReference type="GO" id="GO:0000307">
    <property type="term" value="C:cyclin-dependent protein kinase holoenzyme complex"/>
    <property type="evidence" value="ECO:0007669"/>
    <property type="project" value="TreeGrafter"/>
</dbReference>
<dbReference type="EMBL" id="CAJVPS010011542">
    <property type="protein sequence ID" value="CAG8665437.1"/>
    <property type="molecule type" value="Genomic_DNA"/>
</dbReference>
<gene>
    <name evidence="2" type="ORF">ALEPTO_LOCUS10440</name>
</gene>
<name>A0A9N9HCP9_9GLOM</name>
<evidence type="ECO:0000313" key="3">
    <source>
        <dbReference type="Proteomes" id="UP000789508"/>
    </source>
</evidence>
<sequence>EKSRKAAFVENLVDTAALIIEVIWSHFHINPVAKIIPLRVFLQETLRRSRTSYSTLQTALFYLYRIKTQITSRAFQLPSNQTPNPKSPALKRDNNDPATCGRRMFLAALIVASKYLQDRNYSNKAWSKISGLPVKEINQNEIVFLKLIDYNLFISEDIFKRWSSLLLTHIQAISGSSMENANAFRQIENQREVERFREKLRTMNPMTMECQQNHGGKFAGVFLITPDQSTPTTPRESSDLTSNDTRNVQKLCGILNPQEMDTKVQIEGNRSINDNGCSSPTPMMIYAKPNSQ</sequence>
<organism evidence="2 3">
    <name type="scientific">Ambispora leptoticha</name>
    <dbReference type="NCBI Taxonomy" id="144679"/>
    <lineage>
        <taxon>Eukaryota</taxon>
        <taxon>Fungi</taxon>
        <taxon>Fungi incertae sedis</taxon>
        <taxon>Mucoromycota</taxon>
        <taxon>Glomeromycotina</taxon>
        <taxon>Glomeromycetes</taxon>
        <taxon>Archaeosporales</taxon>
        <taxon>Ambisporaceae</taxon>
        <taxon>Ambispora</taxon>
    </lineage>
</organism>
<evidence type="ECO:0000256" key="1">
    <source>
        <dbReference type="SAM" id="MobiDB-lite"/>
    </source>
</evidence>
<reference evidence="2" key="1">
    <citation type="submission" date="2021-06" db="EMBL/GenBank/DDBJ databases">
        <authorList>
            <person name="Kallberg Y."/>
            <person name="Tangrot J."/>
            <person name="Rosling A."/>
        </authorList>
    </citation>
    <scope>NUCLEOTIDE SEQUENCE</scope>
    <source>
        <strain evidence="2">FL130A</strain>
    </source>
</reference>
<dbReference type="InterPro" id="IPR036915">
    <property type="entry name" value="Cyclin-like_sf"/>
</dbReference>
<keyword evidence="3" id="KW-1185">Reference proteome</keyword>
<feature type="compositionally biased region" description="Polar residues" evidence="1">
    <location>
        <begin position="269"/>
        <end position="281"/>
    </location>
</feature>
<dbReference type="SUPFAM" id="SSF47954">
    <property type="entry name" value="Cyclin-like"/>
    <property type="match status" value="1"/>
</dbReference>
<proteinExistence type="predicted"/>
<dbReference type="GO" id="GO:0016538">
    <property type="term" value="F:cyclin-dependent protein serine/threonine kinase regulator activity"/>
    <property type="evidence" value="ECO:0007669"/>
    <property type="project" value="TreeGrafter"/>
</dbReference>
<dbReference type="GO" id="GO:0019901">
    <property type="term" value="F:protein kinase binding"/>
    <property type="evidence" value="ECO:0007669"/>
    <property type="project" value="InterPro"/>
</dbReference>
<feature type="non-terminal residue" evidence="2">
    <location>
        <position position="1"/>
    </location>
</feature>
<dbReference type="InterPro" id="IPR013922">
    <property type="entry name" value="Cyclin_PHO80-like"/>
</dbReference>
<dbReference type="PANTHER" id="PTHR15615">
    <property type="match status" value="1"/>
</dbReference>
<dbReference type="Pfam" id="PF08613">
    <property type="entry name" value="Cyclin"/>
    <property type="match status" value="1"/>
</dbReference>
<dbReference type="PANTHER" id="PTHR15615:SF36">
    <property type="entry name" value="PHO85 CYCLIN-5"/>
    <property type="match status" value="1"/>
</dbReference>
<accession>A0A9N9HCP9</accession>
<dbReference type="Proteomes" id="UP000789508">
    <property type="component" value="Unassembled WGS sequence"/>
</dbReference>
<dbReference type="AlphaFoldDB" id="A0A9N9HCP9"/>
<evidence type="ECO:0000313" key="2">
    <source>
        <dbReference type="EMBL" id="CAG8665437.1"/>
    </source>
</evidence>
<protein>
    <submittedName>
        <fullName evidence="2">7906_t:CDS:1</fullName>
    </submittedName>
</protein>
<dbReference type="Gene3D" id="1.10.472.10">
    <property type="entry name" value="Cyclin-like"/>
    <property type="match status" value="1"/>
</dbReference>
<dbReference type="CDD" id="cd20557">
    <property type="entry name" value="CYCLIN_ScPCL1-like"/>
    <property type="match status" value="1"/>
</dbReference>